<protein>
    <submittedName>
        <fullName evidence="8">DNA repair protein RadC</fullName>
    </submittedName>
</protein>
<sequence>MNINHTFKSLLAETLRESANSYLVEKIVTHFNSPQQLLDVTEQELLNIRGIGKVKAKQIVAAIQLAKMMNVPKTEPTIIRSPRDVFEYLRWEIGYEQKEHFIVIFLSTKNHIIGKETISIGSLNSAIVHPREVYKAAIRRSACSIIVSHNHPSQICTLPSPEDIQLTKRLAEAGEIIGIELLDHVIVSGSDYTSLKERGLL</sequence>
<evidence type="ECO:0000256" key="2">
    <source>
        <dbReference type="ARBA" id="ARBA00022670"/>
    </source>
</evidence>
<organism evidence="8 9">
    <name type="scientific">Brevibacillus thermoruber</name>
    <dbReference type="NCBI Taxonomy" id="33942"/>
    <lineage>
        <taxon>Bacteria</taxon>
        <taxon>Bacillati</taxon>
        <taxon>Bacillota</taxon>
        <taxon>Bacilli</taxon>
        <taxon>Bacillales</taxon>
        <taxon>Paenibacillaceae</taxon>
        <taxon>Brevibacillus</taxon>
    </lineage>
</organism>
<comment type="similarity">
    <text evidence="1">Belongs to the UPF0758 family.</text>
</comment>
<dbReference type="Pfam" id="PF04002">
    <property type="entry name" value="RadC"/>
    <property type="match status" value="1"/>
</dbReference>
<feature type="domain" description="MPN" evidence="7">
    <location>
        <begin position="78"/>
        <end position="201"/>
    </location>
</feature>
<name>A0A9X3TS88_9BACL</name>
<keyword evidence="5" id="KW-0862">Zinc</keyword>
<dbReference type="SUPFAM" id="SSF47781">
    <property type="entry name" value="RuvA domain 2-like"/>
    <property type="match status" value="1"/>
</dbReference>
<keyword evidence="4" id="KW-0378">Hydrolase</keyword>
<evidence type="ECO:0000256" key="4">
    <source>
        <dbReference type="ARBA" id="ARBA00022801"/>
    </source>
</evidence>
<dbReference type="GO" id="GO:0046872">
    <property type="term" value="F:metal ion binding"/>
    <property type="evidence" value="ECO:0007669"/>
    <property type="project" value="UniProtKB-KW"/>
</dbReference>
<dbReference type="InterPro" id="IPR025657">
    <property type="entry name" value="RadC_JAB"/>
</dbReference>
<dbReference type="RefSeq" id="WP_271140370.1">
    <property type="nucleotide sequence ID" value="NZ_JAPYYP010000017.1"/>
</dbReference>
<keyword evidence="3" id="KW-0479">Metal-binding</keyword>
<dbReference type="PANTHER" id="PTHR30471:SF3">
    <property type="entry name" value="UPF0758 PROTEIN YEES-RELATED"/>
    <property type="match status" value="1"/>
</dbReference>
<dbReference type="InterPro" id="IPR001405">
    <property type="entry name" value="UPF0758"/>
</dbReference>
<dbReference type="Gene3D" id="3.40.140.10">
    <property type="entry name" value="Cytidine Deaminase, domain 2"/>
    <property type="match status" value="1"/>
</dbReference>
<dbReference type="PROSITE" id="PS50249">
    <property type="entry name" value="MPN"/>
    <property type="match status" value="1"/>
</dbReference>
<keyword evidence="2" id="KW-0645">Protease</keyword>
<dbReference type="NCBIfam" id="NF000642">
    <property type="entry name" value="PRK00024.1"/>
    <property type="match status" value="1"/>
</dbReference>
<dbReference type="NCBIfam" id="TIGR00608">
    <property type="entry name" value="radc"/>
    <property type="match status" value="1"/>
</dbReference>
<dbReference type="Proteomes" id="UP001151071">
    <property type="component" value="Unassembled WGS sequence"/>
</dbReference>
<keyword evidence="9" id="KW-1185">Reference proteome</keyword>
<reference evidence="8" key="1">
    <citation type="submission" date="2022-12" db="EMBL/GenBank/DDBJ databases">
        <title>Draft genome sequence of the thermophilic strain Brevibacillus thermoruber HT42, isolated from Los Humeros, Puebla, Mexico, with biotechnological potential.</title>
        <authorList>
            <person name="Lara Sanchez J."/>
            <person name="Solis Palacios R."/>
            <person name="Bustos Baena A.S."/>
            <person name="Ruz Baez A.E."/>
            <person name="Espinosa Luna G."/>
            <person name="Oliart Ros R.M."/>
        </authorList>
    </citation>
    <scope>NUCLEOTIDE SEQUENCE</scope>
    <source>
        <strain evidence="8">HT42</strain>
    </source>
</reference>
<comment type="caution">
    <text evidence="8">The sequence shown here is derived from an EMBL/GenBank/DDBJ whole genome shotgun (WGS) entry which is preliminary data.</text>
</comment>
<accession>A0A9X3TS88</accession>
<dbReference type="InterPro" id="IPR010994">
    <property type="entry name" value="RuvA_2-like"/>
</dbReference>
<dbReference type="GO" id="GO:0006508">
    <property type="term" value="P:proteolysis"/>
    <property type="evidence" value="ECO:0007669"/>
    <property type="project" value="UniProtKB-KW"/>
</dbReference>
<dbReference type="CDD" id="cd08071">
    <property type="entry name" value="MPN_DUF2466"/>
    <property type="match status" value="1"/>
</dbReference>
<dbReference type="Gene3D" id="1.10.150.20">
    <property type="entry name" value="5' to 3' exonuclease, C-terminal subdomain"/>
    <property type="match status" value="1"/>
</dbReference>
<evidence type="ECO:0000256" key="3">
    <source>
        <dbReference type="ARBA" id="ARBA00022723"/>
    </source>
</evidence>
<evidence type="ECO:0000259" key="7">
    <source>
        <dbReference type="PROSITE" id="PS50249"/>
    </source>
</evidence>
<evidence type="ECO:0000313" key="9">
    <source>
        <dbReference type="Proteomes" id="UP001151071"/>
    </source>
</evidence>
<evidence type="ECO:0000256" key="6">
    <source>
        <dbReference type="ARBA" id="ARBA00023049"/>
    </source>
</evidence>
<evidence type="ECO:0000256" key="1">
    <source>
        <dbReference type="ARBA" id="ARBA00010243"/>
    </source>
</evidence>
<evidence type="ECO:0000313" key="8">
    <source>
        <dbReference type="EMBL" id="MDA5109479.1"/>
    </source>
</evidence>
<gene>
    <name evidence="8" type="primary">radC</name>
    <name evidence="8" type="ORF">O3V59_14005</name>
</gene>
<dbReference type="AlphaFoldDB" id="A0A9X3TS88"/>
<keyword evidence="6" id="KW-0482">Metalloprotease</keyword>
<evidence type="ECO:0000256" key="5">
    <source>
        <dbReference type="ARBA" id="ARBA00022833"/>
    </source>
</evidence>
<dbReference type="PANTHER" id="PTHR30471">
    <property type="entry name" value="DNA REPAIR PROTEIN RADC"/>
    <property type="match status" value="1"/>
</dbReference>
<dbReference type="InterPro" id="IPR037518">
    <property type="entry name" value="MPN"/>
</dbReference>
<dbReference type="GO" id="GO:0008237">
    <property type="term" value="F:metallopeptidase activity"/>
    <property type="evidence" value="ECO:0007669"/>
    <property type="project" value="UniProtKB-KW"/>
</dbReference>
<proteinExistence type="inferred from homology"/>
<dbReference type="EMBL" id="JAPYYP010000017">
    <property type="protein sequence ID" value="MDA5109479.1"/>
    <property type="molecule type" value="Genomic_DNA"/>
</dbReference>